<organism evidence="2 3">
    <name type="scientific">Rhizophagus irregularis</name>
    <dbReference type="NCBI Taxonomy" id="588596"/>
    <lineage>
        <taxon>Eukaryota</taxon>
        <taxon>Fungi</taxon>
        <taxon>Fungi incertae sedis</taxon>
        <taxon>Mucoromycota</taxon>
        <taxon>Glomeromycotina</taxon>
        <taxon>Glomeromycetes</taxon>
        <taxon>Glomerales</taxon>
        <taxon>Glomeraceae</taxon>
        <taxon>Rhizophagus</taxon>
    </lineage>
</organism>
<dbReference type="AlphaFoldDB" id="A0A2I1H3I1"/>
<dbReference type="EMBL" id="LLXI01001387">
    <property type="protein sequence ID" value="PKY53439.1"/>
    <property type="molecule type" value="Genomic_DNA"/>
</dbReference>
<comment type="caution">
    <text evidence="2">The sequence shown here is derived from an EMBL/GenBank/DDBJ whole genome shotgun (WGS) entry which is preliminary data.</text>
</comment>
<dbReference type="VEuPathDB" id="FungiDB:RhiirFUN_023606"/>
<evidence type="ECO:0000313" key="3">
    <source>
        <dbReference type="Proteomes" id="UP000234323"/>
    </source>
</evidence>
<evidence type="ECO:0000313" key="2">
    <source>
        <dbReference type="EMBL" id="PKY53439.1"/>
    </source>
</evidence>
<accession>A0A2I1H3I1</accession>
<dbReference type="VEuPathDB" id="FungiDB:FUN_015501"/>
<keyword evidence="1" id="KW-0175">Coiled coil</keyword>
<dbReference type="Proteomes" id="UP000234323">
    <property type="component" value="Unassembled WGS sequence"/>
</dbReference>
<protein>
    <submittedName>
        <fullName evidence="2">Uncharacterized protein</fullName>
    </submittedName>
</protein>
<sequence length="163" mass="19087">MSFNQAYSELLAILPASLKWEAWVRLTTRKRKPLSISEASGINPEVESFLQHEAQRYQKNLLHHRRMRRIKDWSTLTVNQTHMAESKEMQNAIDGELALLQKRSLEHNRVTFGQLMQDMTKTHEKQIEANRESRLEIENLKMKVREAEIILAYLASYRSAAIP</sequence>
<gene>
    <name evidence="2" type="ORF">RhiirA4_471643</name>
</gene>
<name>A0A2I1H3I1_9GLOM</name>
<evidence type="ECO:0000256" key="1">
    <source>
        <dbReference type="SAM" id="Coils"/>
    </source>
</evidence>
<reference evidence="2 3" key="1">
    <citation type="submission" date="2015-10" db="EMBL/GenBank/DDBJ databases">
        <title>Genome analyses suggest a sexual origin of heterokaryosis in a supposedly ancient asexual fungus.</title>
        <authorList>
            <person name="Ropars J."/>
            <person name="Sedzielewska K."/>
            <person name="Noel J."/>
            <person name="Charron P."/>
            <person name="Farinelli L."/>
            <person name="Marton T."/>
            <person name="Kruger M."/>
            <person name="Pelin A."/>
            <person name="Brachmann A."/>
            <person name="Corradi N."/>
        </authorList>
    </citation>
    <scope>NUCLEOTIDE SEQUENCE [LARGE SCALE GENOMIC DNA]</scope>
    <source>
        <strain evidence="2 3">A4</strain>
    </source>
</reference>
<proteinExistence type="predicted"/>
<keyword evidence="3" id="KW-1185">Reference proteome</keyword>
<dbReference type="VEuPathDB" id="FungiDB:RhiirA1_474232"/>
<feature type="coiled-coil region" evidence="1">
    <location>
        <begin position="123"/>
        <end position="150"/>
    </location>
</feature>